<dbReference type="Proteomes" id="UP000887013">
    <property type="component" value="Unassembled WGS sequence"/>
</dbReference>
<organism evidence="1 2">
    <name type="scientific">Nephila pilipes</name>
    <name type="common">Giant wood spider</name>
    <name type="synonym">Nephila maculata</name>
    <dbReference type="NCBI Taxonomy" id="299642"/>
    <lineage>
        <taxon>Eukaryota</taxon>
        <taxon>Metazoa</taxon>
        <taxon>Ecdysozoa</taxon>
        <taxon>Arthropoda</taxon>
        <taxon>Chelicerata</taxon>
        <taxon>Arachnida</taxon>
        <taxon>Araneae</taxon>
        <taxon>Araneomorphae</taxon>
        <taxon>Entelegynae</taxon>
        <taxon>Araneoidea</taxon>
        <taxon>Nephilidae</taxon>
        <taxon>Nephila</taxon>
    </lineage>
</organism>
<keyword evidence="2" id="KW-1185">Reference proteome</keyword>
<accession>A0A8X6UNW2</accession>
<evidence type="ECO:0000313" key="2">
    <source>
        <dbReference type="Proteomes" id="UP000887013"/>
    </source>
</evidence>
<proteinExistence type="predicted"/>
<gene>
    <name evidence="1" type="ORF">NPIL_493241</name>
</gene>
<comment type="caution">
    <text evidence="1">The sequence shown here is derived from an EMBL/GenBank/DDBJ whole genome shotgun (WGS) entry which is preliminary data.</text>
</comment>
<dbReference type="EMBL" id="BMAW01085360">
    <property type="protein sequence ID" value="GFU42599.1"/>
    <property type="molecule type" value="Genomic_DNA"/>
</dbReference>
<protein>
    <submittedName>
        <fullName evidence="1">Uncharacterized protein</fullName>
    </submittedName>
</protein>
<sequence>MLRATKTLGHFIKKKFHCSKVIIGHFYLPAPTTGKPNISSHNCSSDQRRIKRLADLAAAGGPKLIDFSYKFKEQQKSCTDIANRMITHELNGITISVALIDYM</sequence>
<reference evidence="1" key="1">
    <citation type="submission" date="2020-08" db="EMBL/GenBank/DDBJ databases">
        <title>Multicomponent nature underlies the extraordinary mechanical properties of spider dragline silk.</title>
        <authorList>
            <person name="Kono N."/>
            <person name="Nakamura H."/>
            <person name="Mori M."/>
            <person name="Yoshida Y."/>
            <person name="Ohtoshi R."/>
            <person name="Malay A.D."/>
            <person name="Moran D.A.P."/>
            <person name="Tomita M."/>
            <person name="Numata K."/>
            <person name="Arakawa K."/>
        </authorList>
    </citation>
    <scope>NUCLEOTIDE SEQUENCE</scope>
</reference>
<name>A0A8X6UNW2_NEPPI</name>
<dbReference type="AlphaFoldDB" id="A0A8X6UNW2"/>
<evidence type="ECO:0000313" key="1">
    <source>
        <dbReference type="EMBL" id="GFU42599.1"/>
    </source>
</evidence>